<evidence type="ECO:0000256" key="4">
    <source>
        <dbReference type="SAM" id="SignalP"/>
    </source>
</evidence>
<dbReference type="Gene3D" id="3.40.190.10">
    <property type="entry name" value="Periplasmic binding protein-like II"/>
    <property type="match status" value="1"/>
</dbReference>
<keyword evidence="3 4" id="KW-0732">Signal</keyword>
<evidence type="ECO:0000256" key="2">
    <source>
        <dbReference type="ARBA" id="ARBA00005695"/>
    </source>
</evidence>
<dbReference type="InterPro" id="IPR000914">
    <property type="entry name" value="SBP_5_dom"/>
</dbReference>
<proteinExistence type="inferred from homology"/>
<name>A0AA42CIN9_9PROT</name>
<dbReference type="GO" id="GO:0015833">
    <property type="term" value="P:peptide transport"/>
    <property type="evidence" value="ECO:0007669"/>
    <property type="project" value="TreeGrafter"/>
</dbReference>
<dbReference type="PANTHER" id="PTHR30290:SF38">
    <property type="entry name" value="D,D-DIPEPTIDE-BINDING PERIPLASMIC PROTEIN DDPA-RELATED"/>
    <property type="match status" value="1"/>
</dbReference>
<dbReference type="AlphaFoldDB" id="A0AA42CIN9"/>
<accession>A0AA42CIN9</accession>
<organism evidence="6 7">
    <name type="scientific">Limobrevibacterium gyesilva</name>
    <dbReference type="NCBI Taxonomy" id="2991712"/>
    <lineage>
        <taxon>Bacteria</taxon>
        <taxon>Pseudomonadati</taxon>
        <taxon>Pseudomonadota</taxon>
        <taxon>Alphaproteobacteria</taxon>
        <taxon>Acetobacterales</taxon>
        <taxon>Acetobacteraceae</taxon>
        <taxon>Limobrevibacterium</taxon>
    </lineage>
</organism>
<dbReference type="GO" id="GO:0043190">
    <property type="term" value="C:ATP-binding cassette (ABC) transporter complex"/>
    <property type="evidence" value="ECO:0007669"/>
    <property type="project" value="InterPro"/>
</dbReference>
<dbReference type="Proteomes" id="UP001165679">
    <property type="component" value="Unassembled WGS sequence"/>
</dbReference>
<comment type="similarity">
    <text evidence="2">Belongs to the bacterial solute-binding protein 5 family.</text>
</comment>
<feature type="signal peptide" evidence="4">
    <location>
        <begin position="1"/>
        <end position="24"/>
    </location>
</feature>
<keyword evidence="7" id="KW-1185">Reference proteome</keyword>
<sequence length="519" mass="58023">MPPIPRRLVLAGAAAATLPRFAIAQSDNRPTITIAVQKIANTGVLEPLREQSSNVSERWLGSIMETLIARNQQGQLERVPGLATEWRRIDNATVELKLRPGVKLHNGDTLTAEDIAFSFGPERMFGKDLPADIPPIARRHWPALAKVEIVDALTVRFVNATPDVTMEGRLSAGGSEIISRRAWLEAGNWQANSRRPVGTGPYRLRDFKPDSMLILDAHDEYWGGRPPIRTLRFLEIPEAASRIAALQSGEVQFACDIPPDQIGEVEKNPAFEVQGGPVLNHRIVTFDKHHPALVDPRVRLAMAHAVDCQSIVDALWAGRARVPAGLQWEFYGDMFIKGWHVPEHDPARARQLLKAAGYKGEPIAYRARNNYYTAEIATAQILAESWKDVGLNIQLEVKENWGQVLDKAGPRGLRDWSNSAVFDDPVSSIVNQHGPNGAQQTNGEWTNAEMNRLSVELETSTDRPRRKQIFARMLQICEREDPAYIVLHQNAVFTAKPKALPWRAPPSFFLDFSSRNWKT</sequence>
<evidence type="ECO:0000259" key="5">
    <source>
        <dbReference type="Pfam" id="PF00496"/>
    </source>
</evidence>
<gene>
    <name evidence="6" type="ORF">OL599_16180</name>
</gene>
<dbReference type="InterPro" id="IPR030678">
    <property type="entry name" value="Peptide/Ni-bd"/>
</dbReference>
<comment type="caution">
    <text evidence="6">The sequence shown here is derived from an EMBL/GenBank/DDBJ whole genome shotgun (WGS) entry which is preliminary data.</text>
</comment>
<dbReference type="InterPro" id="IPR039424">
    <property type="entry name" value="SBP_5"/>
</dbReference>
<dbReference type="GO" id="GO:0030288">
    <property type="term" value="C:outer membrane-bounded periplasmic space"/>
    <property type="evidence" value="ECO:0007669"/>
    <property type="project" value="UniProtKB-ARBA"/>
</dbReference>
<dbReference type="Gene3D" id="3.10.105.10">
    <property type="entry name" value="Dipeptide-binding Protein, Domain 3"/>
    <property type="match status" value="1"/>
</dbReference>
<dbReference type="CDD" id="cd08515">
    <property type="entry name" value="PBP2_NikA_DppA_OppA_like_10"/>
    <property type="match status" value="1"/>
</dbReference>
<comment type="subcellular location">
    <subcellularLocation>
        <location evidence="1">Periplasm</location>
    </subcellularLocation>
</comment>
<reference evidence="6" key="1">
    <citation type="submission" date="2022-09" db="EMBL/GenBank/DDBJ databases">
        <title>Rhodovastum sp. nov. RN2-1 isolated from soil in Seongnam, South Korea.</title>
        <authorList>
            <person name="Le N.T."/>
        </authorList>
    </citation>
    <scope>NUCLEOTIDE SEQUENCE</scope>
    <source>
        <strain evidence="6">RN2-1</strain>
    </source>
</reference>
<evidence type="ECO:0000313" key="6">
    <source>
        <dbReference type="EMBL" id="MCW3476117.1"/>
    </source>
</evidence>
<evidence type="ECO:0000256" key="3">
    <source>
        <dbReference type="ARBA" id="ARBA00022729"/>
    </source>
</evidence>
<dbReference type="PANTHER" id="PTHR30290">
    <property type="entry name" value="PERIPLASMIC BINDING COMPONENT OF ABC TRANSPORTER"/>
    <property type="match status" value="1"/>
</dbReference>
<dbReference type="Pfam" id="PF00496">
    <property type="entry name" value="SBP_bac_5"/>
    <property type="match status" value="1"/>
</dbReference>
<evidence type="ECO:0000313" key="7">
    <source>
        <dbReference type="Proteomes" id="UP001165679"/>
    </source>
</evidence>
<feature type="chain" id="PRO_5041245237" evidence="4">
    <location>
        <begin position="25"/>
        <end position="519"/>
    </location>
</feature>
<dbReference type="SUPFAM" id="SSF53850">
    <property type="entry name" value="Periplasmic binding protein-like II"/>
    <property type="match status" value="1"/>
</dbReference>
<dbReference type="PIRSF" id="PIRSF002741">
    <property type="entry name" value="MppA"/>
    <property type="match status" value="1"/>
</dbReference>
<dbReference type="Gene3D" id="3.90.76.10">
    <property type="entry name" value="Dipeptide-binding Protein, Domain 1"/>
    <property type="match status" value="1"/>
</dbReference>
<protein>
    <submittedName>
        <fullName evidence="6">ABC transporter substrate-binding protein</fullName>
    </submittedName>
</protein>
<dbReference type="EMBL" id="JAPDNT010000015">
    <property type="protein sequence ID" value="MCW3476117.1"/>
    <property type="molecule type" value="Genomic_DNA"/>
</dbReference>
<dbReference type="RefSeq" id="WP_264714865.1">
    <property type="nucleotide sequence ID" value="NZ_JAPDNT010000015.1"/>
</dbReference>
<feature type="domain" description="Solute-binding protein family 5" evidence="5">
    <location>
        <begin position="79"/>
        <end position="427"/>
    </location>
</feature>
<reference evidence="6" key="2">
    <citation type="submission" date="2022-10" db="EMBL/GenBank/DDBJ databases">
        <authorList>
            <person name="Trinh H.N."/>
        </authorList>
    </citation>
    <scope>NUCLEOTIDE SEQUENCE</scope>
    <source>
        <strain evidence="6">RN2-1</strain>
    </source>
</reference>
<dbReference type="GO" id="GO:1904680">
    <property type="term" value="F:peptide transmembrane transporter activity"/>
    <property type="evidence" value="ECO:0007669"/>
    <property type="project" value="TreeGrafter"/>
</dbReference>
<evidence type="ECO:0000256" key="1">
    <source>
        <dbReference type="ARBA" id="ARBA00004418"/>
    </source>
</evidence>